<dbReference type="Pfam" id="PF13476">
    <property type="entry name" value="AAA_23"/>
    <property type="match status" value="1"/>
</dbReference>
<protein>
    <submittedName>
        <fullName evidence="3">ATPase involved in DNA repair</fullName>
    </submittedName>
</protein>
<dbReference type="AlphaFoldDB" id="A0A0C2D0H5"/>
<dbReference type="EMBL" id="JMCC02000033">
    <property type="protein sequence ID" value="KIG16706.1"/>
    <property type="molecule type" value="Genomic_DNA"/>
</dbReference>
<dbReference type="InterPro" id="IPR027417">
    <property type="entry name" value="P-loop_NTPase"/>
</dbReference>
<dbReference type="RefSeq" id="WP_052549164.1">
    <property type="nucleotide sequence ID" value="NZ_JMCC02000033.1"/>
</dbReference>
<dbReference type="SUPFAM" id="SSF52540">
    <property type="entry name" value="P-loop containing nucleoside triphosphate hydrolases"/>
    <property type="match status" value="1"/>
</dbReference>
<evidence type="ECO:0000259" key="2">
    <source>
        <dbReference type="Pfam" id="PF13476"/>
    </source>
</evidence>
<dbReference type="InterPro" id="IPR038729">
    <property type="entry name" value="Rad50/SbcC_AAA"/>
</dbReference>
<keyword evidence="1" id="KW-0175">Coiled coil</keyword>
<feature type="coiled-coil region" evidence="1">
    <location>
        <begin position="335"/>
        <end position="386"/>
    </location>
</feature>
<dbReference type="PANTHER" id="PTHR32182:SF22">
    <property type="entry name" value="ATP-DEPENDENT ENDONUCLEASE, OLD FAMILY-RELATED"/>
    <property type="match status" value="1"/>
</dbReference>
<evidence type="ECO:0000256" key="1">
    <source>
        <dbReference type="SAM" id="Coils"/>
    </source>
</evidence>
<evidence type="ECO:0000313" key="3">
    <source>
        <dbReference type="EMBL" id="KIG16706.1"/>
    </source>
</evidence>
<gene>
    <name evidence="3" type="ORF">DB30_04179</name>
</gene>
<evidence type="ECO:0000313" key="4">
    <source>
        <dbReference type="Proteomes" id="UP000031599"/>
    </source>
</evidence>
<dbReference type="GO" id="GO:0006302">
    <property type="term" value="P:double-strand break repair"/>
    <property type="evidence" value="ECO:0007669"/>
    <property type="project" value="InterPro"/>
</dbReference>
<dbReference type="GO" id="GO:0000731">
    <property type="term" value="P:DNA synthesis involved in DNA repair"/>
    <property type="evidence" value="ECO:0007669"/>
    <property type="project" value="TreeGrafter"/>
</dbReference>
<dbReference type="Proteomes" id="UP000031599">
    <property type="component" value="Unassembled WGS sequence"/>
</dbReference>
<comment type="caution">
    <text evidence="3">The sequence shown here is derived from an EMBL/GenBank/DDBJ whole genome shotgun (WGS) entry which is preliminary data.</text>
</comment>
<dbReference type="PANTHER" id="PTHR32182">
    <property type="entry name" value="DNA REPLICATION AND REPAIR PROTEIN RECF"/>
    <property type="match status" value="1"/>
</dbReference>
<proteinExistence type="predicted"/>
<dbReference type="Gene3D" id="3.40.50.300">
    <property type="entry name" value="P-loop containing nucleotide triphosphate hydrolases"/>
    <property type="match status" value="2"/>
</dbReference>
<dbReference type="GO" id="GO:0016887">
    <property type="term" value="F:ATP hydrolysis activity"/>
    <property type="evidence" value="ECO:0007669"/>
    <property type="project" value="InterPro"/>
</dbReference>
<accession>A0A0C2D0H5</accession>
<feature type="domain" description="Rad50/SbcC-type AAA" evidence="2">
    <location>
        <begin position="26"/>
        <end position="209"/>
    </location>
</feature>
<reference evidence="3 4" key="1">
    <citation type="submission" date="2014-12" db="EMBL/GenBank/DDBJ databases">
        <title>Genome assembly of Enhygromyxa salina DSM 15201.</title>
        <authorList>
            <person name="Sharma G."/>
            <person name="Subramanian S."/>
        </authorList>
    </citation>
    <scope>NUCLEOTIDE SEQUENCE [LARGE SCALE GENOMIC DNA]</scope>
    <source>
        <strain evidence="3 4">DSM 15201</strain>
    </source>
</reference>
<name>A0A0C2D0H5_9BACT</name>
<organism evidence="3 4">
    <name type="scientific">Enhygromyxa salina</name>
    <dbReference type="NCBI Taxonomy" id="215803"/>
    <lineage>
        <taxon>Bacteria</taxon>
        <taxon>Pseudomonadati</taxon>
        <taxon>Myxococcota</taxon>
        <taxon>Polyangia</taxon>
        <taxon>Nannocystales</taxon>
        <taxon>Nannocystaceae</taxon>
        <taxon>Enhygromyxa</taxon>
    </lineage>
</organism>
<sequence>MADILAEQDGPRASHKIRRLTVLGGFWDGLELDFAAGLNCIIGARGTGKTTILELCRYCLGQMQSTDPTRQLQLTKLIKANLDRGTVEVTIETRDGMKYRVVRGSSGEPEVSDERGSPVEVSLSRGQVFAADFYSQHQIEDIAISPRAQLEVIDQFVADEIAGLDPTRRDVISQLEKNSADIHQLRQAIADREEMLGEIPEIKKRIEALDVGGEQADDINREVALKGARDQEKRMLKRADDTLAGVVDQFEGLSRMVRGFGQLVERSEGENGELFERLHMVLEAAGNDAVGAIASARKIVEGARLSVEELDRQLTEAHGGQEQRYTELLRAHQDAQAQAREGARLQTRLNELLEQRRSVERRRKELLELTKKRGELLDRLSELHDKVFVLRQKIAREITSRLEPDIRVSITQFGERGDYAERLREALKGQGRHYSTLVGRIEQNMPPRELVRLVERSAVSEIATTLEVRDEQADWLIDRLRGAEDGKLLLDLEALQLEDRPKIELRDGGTYKDASTLSTGQKCTTILPILLLDSDRPLLIDQPEDNLDNAFIYETVVRNIGEVKARRQLIFVTHNPNIPVLGDAEAVFVTESDGQHGRLRTRGDVEQVKFEIEKILEGGAEAFLERKRRYGH</sequence>